<evidence type="ECO:0000256" key="3">
    <source>
        <dbReference type="ARBA" id="ARBA00022741"/>
    </source>
</evidence>
<dbReference type="OMA" id="RYICNIT"/>
<evidence type="ECO:0000256" key="4">
    <source>
        <dbReference type="ARBA" id="ARBA00022777"/>
    </source>
</evidence>
<dbReference type="OrthoDB" id="248923at2759"/>
<evidence type="ECO:0000313" key="7">
    <source>
        <dbReference type="EMBL" id="EFN51084.1"/>
    </source>
</evidence>
<keyword evidence="8" id="KW-1185">Reference proteome</keyword>
<proteinExistence type="predicted"/>
<evidence type="ECO:0000313" key="8">
    <source>
        <dbReference type="Proteomes" id="UP000008141"/>
    </source>
</evidence>
<sequence length="220" mass="23863">VNEVRLLASLSHPNVVVFKSSFVEDGCLNVIMEVVAHGDLSAVIEQHRKDGRRISEDTVWGYLLQARSWAGGGGGCRALPGPALTAHLHDSGIIHRDVKPANILIGRDGVLKIADLGVAGLLHMGSSKLQIGTLQYMAPEMHAGLDYSYAADVWSLGCLVYELCQLEPLFGDREEEVVARKVRGLLLPPAIPAKYSPELQIMVNRMLQQDPKARPSLGAI</sequence>
<dbReference type="InterPro" id="IPR011009">
    <property type="entry name" value="Kinase-like_dom_sf"/>
</dbReference>
<protein>
    <recommendedName>
        <fullName evidence="1">non-specific serine/threonine protein kinase</fullName>
        <ecNumber evidence="1">2.7.11.1</ecNumber>
    </recommendedName>
</protein>
<feature type="domain" description="Protein kinase" evidence="6">
    <location>
        <begin position="1"/>
        <end position="220"/>
    </location>
</feature>
<dbReference type="GO" id="GO:0004674">
    <property type="term" value="F:protein serine/threonine kinase activity"/>
    <property type="evidence" value="ECO:0007669"/>
    <property type="project" value="UniProtKB-EC"/>
</dbReference>
<dbReference type="InterPro" id="IPR000719">
    <property type="entry name" value="Prot_kinase_dom"/>
</dbReference>
<dbReference type="InterPro" id="IPR050660">
    <property type="entry name" value="NEK_Ser/Thr_kinase"/>
</dbReference>
<keyword evidence="3" id="KW-0547">Nucleotide-binding</keyword>
<dbReference type="SUPFAM" id="SSF56112">
    <property type="entry name" value="Protein kinase-like (PK-like)"/>
    <property type="match status" value="1"/>
</dbReference>
<dbReference type="Gene3D" id="1.10.510.10">
    <property type="entry name" value="Transferase(Phosphotransferase) domain 1"/>
    <property type="match status" value="1"/>
</dbReference>
<dbReference type="GO" id="GO:0005524">
    <property type="term" value="F:ATP binding"/>
    <property type="evidence" value="ECO:0007669"/>
    <property type="project" value="UniProtKB-KW"/>
</dbReference>
<dbReference type="PANTHER" id="PTHR43671:SF13">
    <property type="entry name" value="SERINE_THREONINE-PROTEIN KINASE NEK2"/>
    <property type="match status" value="1"/>
</dbReference>
<dbReference type="PANTHER" id="PTHR43671">
    <property type="entry name" value="SERINE/THREONINE-PROTEIN KINASE NEK"/>
    <property type="match status" value="1"/>
</dbReference>
<evidence type="ECO:0000256" key="2">
    <source>
        <dbReference type="ARBA" id="ARBA00022679"/>
    </source>
</evidence>
<evidence type="ECO:0000256" key="5">
    <source>
        <dbReference type="ARBA" id="ARBA00022840"/>
    </source>
</evidence>
<keyword evidence="2" id="KW-0808">Transferase</keyword>
<gene>
    <name evidence="7" type="ORF">CHLNCDRAFT_28390</name>
</gene>
<evidence type="ECO:0000259" key="6">
    <source>
        <dbReference type="PROSITE" id="PS50011"/>
    </source>
</evidence>
<keyword evidence="4" id="KW-0418">Kinase</keyword>
<dbReference type="SMART" id="SM00220">
    <property type="entry name" value="S_TKc"/>
    <property type="match status" value="1"/>
</dbReference>
<dbReference type="InParanoid" id="E1ZSX7"/>
<dbReference type="InterPro" id="IPR008271">
    <property type="entry name" value="Ser/Thr_kinase_AS"/>
</dbReference>
<dbReference type="EC" id="2.7.11.1" evidence="1"/>
<dbReference type="GeneID" id="17350497"/>
<feature type="non-terminal residue" evidence="7">
    <location>
        <position position="1"/>
    </location>
</feature>
<dbReference type="PROSITE" id="PS50011">
    <property type="entry name" value="PROTEIN_KINASE_DOM"/>
    <property type="match status" value="1"/>
</dbReference>
<keyword evidence="5" id="KW-0067">ATP-binding</keyword>
<dbReference type="eggNOG" id="KOG0591">
    <property type="taxonomic scope" value="Eukaryota"/>
</dbReference>
<dbReference type="KEGG" id="cvr:CHLNCDRAFT_28390"/>
<organism evidence="8">
    <name type="scientific">Chlorella variabilis</name>
    <name type="common">Green alga</name>
    <dbReference type="NCBI Taxonomy" id="554065"/>
    <lineage>
        <taxon>Eukaryota</taxon>
        <taxon>Viridiplantae</taxon>
        <taxon>Chlorophyta</taxon>
        <taxon>core chlorophytes</taxon>
        <taxon>Trebouxiophyceae</taxon>
        <taxon>Chlorellales</taxon>
        <taxon>Chlorellaceae</taxon>
        <taxon>Chlorella clade</taxon>
        <taxon>Chlorella</taxon>
    </lineage>
</organism>
<dbReference type="PROSITE" id="PS00108">
    <property type="entry name" value="PROTEIN_KINASE_ST"/>
    <property type="match status" value="1"/>
</dbReference>
<reference evidence="7 8" key="1">
    <citation type="journal article" date="2010" name="Plant Cell">
        <title>The Chlorella variabilis NC64A genome reveals adaptation to photosymbiosis, coevolution with viruses, and cryptic sex.</title>
        <authorList>
            <person name="Blanc G."/>
            <person name="Duncan G."/>
            <person name="Agarkova I."/>
            <person name="Borodovsky M."/>
            <person name="Gurnon J."/>
            <person name="Kuo A."/>
            <person name="Lindquist E."/>
            <person name="Lucas S."/>
            <person name="Pangilinan J."/>
            <person name="Polle J."/>
            <person name="Salamov A."/>
            <person name="Terry A."/>
            <person name="Yamada T."/>
            <person name="Dunigan D.D."/>
            <person name="Grigoriev I.V."/>
            <person name="Claverie J.M."/>
            <person name="Van Etten J.L."/>
        </authorList>
    </citation>
    <scope>NUCLEOTIDE SEQUENCE [LARGE SCALE GENOMIC DNA]</scope>
    <source>
        <strain evidence="7 8">NC64A</strain>
    </source>
</reference>
<dbReference type="AlphaFoldDB" id="E1ZSX7"/>
<dbReference type="PIRSF" id="PIRSF000654">
    <property type="entry name" value="Integrin-linked_kinase"/>
    <property type="match status" value="1"/>
</dbReference>
<dbReference type="RefSeq" id="XP_005843186.1">
    <property type="nucleotide sequence ID" value="XM_005843124.1"/>
</dbReference>
<evidence type="ECO:0000256" key="1">
    <source>
        <dbReference type="ARBA" id="ARBA00012513"/>
    </source>
</evidence>
<accession>E1ZSX7</accession>
<feature type="non-terminal residue" evidence="7">
    <location>
        <position position="220"/>
    </location>
</feature>
<dbReference type="Proteomes" id="UP000008141">
    <property type="component" value="Unassembled WGS sequence"/>
</dbReference>
<dbReference type="STRING" id="554065.E1ZSX7"/>
<dbReference type="EMBL" id="GL433868">
    <property type="protein sequence ID" value="EFN51084.1"/>
    <property type="molecule type" value="Genomic_DNA"/>
</dbReference>
<dbReference type="Pfam" id="PF00069">
    <property type="entry name" value="Pkinase"/>
    <property type="match status" value="1"/>
</dbReference>
<name>E1ZSX7_CHLVA</name>